<evidence type="ECO:0000256" key="1">
    <source>
        <dbReference type="SAM" id="MobiDB-lite"/>
    </source>
</evidence>
<dbReference type="EMBL" id="PVXP01000017">
    <property type="protein sequence ID" value="PRR85428.1"/>
    <property type="molecule type" value="Genomic_DNA"/>
</dbReference>
<feature type="compositionally biased region" description="Low complexity" evidence="1">
    <location>
        <begin position="78"/>
        <end position="89"/>
    </location>
</feature>
<sequence length="244" mass="26222">MKIKKKFIIGIVIAICAVAGVTIWAVGAATSKTSAENGTEVSNKKDKMDHNMPSQSSHKENSQQKNNSQDENKSSAESKSQSKIQGKSSATQEAASQLRKDAENASNGANEENSKAQTFTGYITSEDDFAAGLKEDTADMVHMRLMALSGLGITFQQDGKWVFYYFDGTFSTDNKKGADGKWSFDGTGSQLKAWQLVEQSVKSGKGKSPVQVTVTGILDGSTKTNPGPDADGREFPSIKVESMK</sequence>
<gene>
    <name evidence="3" type="ORF">CLLU_16090</name>
</gene>
<dbReference type="RefSeq" id="WP_106009212.1">
    <property type="nucleotide sequence ID" value="NZ_JALCPJ010000033.1"/>
</dbReference>
<comment type="caution">
    <text evidence="3">The sequence shown here is derived from an EMBL/GenBank/DDBJ whole genome shotgun (WGS) entry which is preliminary data.</text>
</comment>
<feature type="compositionally biased region" description="Basic and acidic residues" evidence="1">
    <location>
        <begin position="57"/>
        <end position="76"/>
    </location>
</feature>
<keyword evidence="2" id="KW-1133">Transmembrane helix</keyword>
<accession>A0A2T0BNG1</accession>
<keyword evidence="2" id="KW-0812">Transmembrane</keyword>
<protein>
    <submittedName>
        <fullName evidence="3">Uncharacterized protein</fullName>
    </submittedName>
</protein>
<feature type="compositionally biased region" description="Polar residues" evidence="1">
    <location>
        <begin position="32"/>
        <end position="41"/>
    </location>
</feature>
<feature type="compositionally biased region" description="Basic and acidic residues" evidence="1">
    <location>
        <begin position="230"/>
        <end position="244"/>
    </location>
</feature>
<feature type="transmembrane region" description="Helical" evidence="2">
    <location>
        <begin position="7"/>
        <end position="27"/>
    </location>
</feature>
<organism evidence="3 4">
    <name type="scientific">Clostridium luticellarii</name>
    <dbReference type="NCBI Taxonomy" id="1691940"/>
    <lineage>
        <taxon>Bacteria</taxon>
        <taxon>Bacillati</taxon>
        <taxon>Bacillota</taxon>
        <taxon>Clostridia</taxon>
        <taxon>Eubacteriales</taxon>
        <taxon>Clostridiaceae</taxon>
        <taxon>Clostridium</taxon>
    </lineage>
</organism>
<keyword evidence="4" id="KW-1185">Reference proteome</keyword>
<name>A0A2T0BNG1_9CLOT</name>
<dbReference type="Proteomes" id="UP000237798">
    <property type="component" value="Unassembled WGS sequence"/>
</dbReference>
<evidence type="ECO:0000313" key="4">
    <source>
        <dbReference type="Proteomes" id="UP000237798"/>
    </source>
</evidence>
<feature type="region of interest" description="Disordered" evidence="1">
    <location>
        <begin position="217"/>
        <end position="244"/>
    </location>
</feature>
<reference evidence="3 4" key="1">
    <citation type="submission" date="2018-03" db="EMBL/GenBank/DDBJ databases">
        <title>Genome sequence of Clostridium luticellarii DSM 29923.</title>
        <authorList>
            <person name="Poehlein A."/>
            <person name="Daniel R."/>
        </authorList>
    </citation>
    <scope>NUCLEOTIDE SEQUENCE [LARGE SCALE GENOMIC DNA]</scope>
    <source>
        <strain evidence="3 4">DSM 29923</strain>
    </source>
</reference>
<feature type="region of interest" description="Disordered" evidence="1">
    <location>
        <begin position="32"/>
        <end position="119"/>
    </location>
</feature>
<evidence type="ECO:0000256" key="2">
    <source>
        <dbReference type="SAM" id="Phobius"/>
    </source>
</evidence>
<keyword evidence="2" id="KW-0472">Membrane</keyword>
<evidence type="ECO:0000313" key="3">
    <source>
        <dbReference type="EMBL" id="PRR85428.1"/>
    </source>
</evidence>
<dbReference type="AlphaFoldDB" id="A0A2T0BNG1"/>
<dbReference type="OrthoDB" id="1931061at2"/>
<proteinExistence type="predicted"/>